<keyword evidence="3" id="KW-1185">Reference proteome</keyword>
<comment type="caution">
    <text evidence="2">The sequence shown here is derived from an EMBL/GenBank/DDBJ whole genome shotgun (WGS) entry which is preliminary data.</text>
</comment>
<gene>
    <name evidence="2" type="ORF">QE152_g15353</name>
</gene>
<feature type="compositionally biased region" description="Acidic residues" evidence="1">
    <location>
        <begin position="96"/>
        <end position="106"/>
    </location>
</feature>
<organism evidence="2 3">
    <name type="scientific">Popillia japonica</name>
    <name type="common">Japanese beetle</name>
    <dbReference type="NCBI Taxonomy" id="7064"/>
    <lineage>
        <taxon>Eukaryota</taxon>
        <taxon>Metazoa</taxon>
        <taxon>Ecdysozoa</taxon>
        <taxon>Arthropoda</taxon>
        <taxon>Hexapoda</taxon>
        <taxon>Insecta</taxon>
        <taxon>Pterygota</taxon>
        <taxon>Neoptera</taxon>
        <taxon>Endopterygota</taxon>
        <taxon>Coleoptera</taxon>
        <taxon>Polyphaga</taxon>
        <taxon>Scarabaeiformia</taxon>
        <taxon>Scarabaeidae</taxon>
        <taxon>Rutelinae</taxon>
        <taxon>Popillia</taxon>
    </lineage>
</organism>
<protein>
    <submittedName>
        <fullName evidence="2">Uncharacterized protein</fullName>
    </submittedName>
</protein>
<sequence>MEKKRRNAPLTTLEYRRLERYDILAIGDVDKLLEKRRSDEEQIRSPYEAMFGVPLRNRLADLSLPLQATPNLCHEEDLEILVNSQDQPEPELSSNSDEDEVDPINN</sequence>
<evidence type="ECO:0000313" key="3">
    <source>
        <dbReference type="Proteomes" id="UP001458880"/>
    </source>
</evidence>
<proteinExistence type="predicted"/>
<dbReference type="Proteomes" id="UP001458880">
    <property type="component" value="Unassembled WGS sequence"/>
</dbReference>
<feature type="compositionally biased region" description="Polar residues" evidence="1">
    <location>
        <begin position="82"/>
        <end position="95"/>
    </location>
</feature>
<evidence type="ECO:0000256" key="1">
    <source>
        <dbReference type="SAM" id="MobiDB-lite"/>
    </source>
</evidence>
<dbReference type="AlphaFoldDB" id="A0AAW1L841"/>
<reference evidence="2 3" key="1">
    <citation type="journal article" date="2024" name="BMC Genomics">
        <title>De novo assembly and annotation of Popillia japonica's genome with initial clues to its potential as an invasive pest.</title>
        <authorList>
            <person name="Cucini C."/>
            <person name="Boschi S."/>
            <person name="Funari R."/>
            <person name="Cardaioli E."/>
            <person name="Iannotti N."/>
            <person name="Marturano G."/>
            <person name="Paoli F."/>
            <person name="Bruttini M."/>
            <person name="Carapelli A."/>
            <person name="Frati F."/>
            <person name="Nardi F."/>
        </authorList>
    </citation>
    <scope>NUCLEOTIDE SEQUENCE [LARGE SCALE GENOMIC DNA]</scope>
    <source>
        <strain evidence="2">DMR45628</strain>
    </source>
</reference>
<dbReference type="EMBL" id="JASPKY010000149">
    <property type="protein sequence ID" value="KAK9730283.1"/>
    <property type="molecule type" value="Genomic_DNA"/>
</dbReference>
<name>A0AAW1L841_POPJA</name>
<accession>A0AAW1L841</accession>
<feature type="region of interest" description="Disordered" evidence="1">
    <location>
        <begin position="81"/>
        <end position="106"/>
    </location>
</feature>
<evidence type="ECO:0000313" key="2">
    <source>
        <dbReference type="EMBL" id="KAK9730283.1"/>
    </source>
</evidence>